<dbReference type="RefSeq" id="WP_346076160.1">
    <property type="nucleotide sequence ID" value="NZ_BAAARB010000009.1"/>
</dbReference>
<comment type="similarity">
    <text evidence="1 3">Belongs to the short-chain dehydrogenases/reductases (SDR) family.</text>
</comment>
<protein>
    <submittedName>
        <fullName evidence="4">SDR family oxidoreductase</fullName>
    </submittedName>
</protein>
<evidence type="ECO:0000256" key="3">
    <source>
        <dbReference type="RuleBase" id="RU000363"/>
    </source>
</evidence>
<proteinExistence type="inferred from homology"/>
<dbReference type="EMBL" id="BAAARB010000009">
    <property type="protein sequence ID" value="GAA2379876.1"/>
    <property type="molecule type" value="Genomic_DNA"/>
</dbReference>
<evidence type="ECO:0000256" key="2">
    <source>
        <dbReference type="ARBA" id="ARBA00023002"/>
    </source>
</evidence>
<dbReference type="PANTHER" id="PTHR44196:SF1">
    <property type="entry name" value="DEHYDROGENASE_REDUCTASE SDR FAMILY MEMBER 7B"/>
    <property type="match status" value="1"/>
</dbReference>
<organism evidence="4 5">
    <name type="scientific">Gordonia cholesterolivorans</name>
    <dbReference type="NCBI Taxonomy" id="559625"/>
    <lineage>
        <taxon>Bacteria</taxon>
        <taxon>Bacillati</taxon>
        <taxon>Actinomycetota</taxon>
        <taxon>Actinomycetes</taxon>
        <taxon>Mycobacteriales</taxon>
        <taxon>Gordoniaceae</taxon>
        <taxon>Gordonia</taxon>
    </lineage>
</organism>
<evidence type="ECO:0000313" key="4">
    <source>
        <dbReference type="EMBL" id="GAA2379876.1"/>
    </source>
</evidence>
<dbReference type="Proteomes" id="UP001501170">
    <property type="component" value="Unassembled WGS sequence"/>
</dbReference>
<dbReference type="PROSITE" id="PS00061">
    <property type="entry name" value="ADH_SHORT"/>
    <property type="match status" value="1"/>
</dbReference>
<gene>
    <name evidence="4" type="ORF">GCM10009855_19920</name>
</gene>
<dbReference type="PRINTS" id="PR00081">
    <property type="entry name" value="GDHRDH"/>
</dbReference>
<keyword evidence="2" id="KW-0560">Oxidoreductase</keyword>
<dbReference type="NCBIfam" id="NF005881">
    <property type="entry name" value="PRK07832.1"/>
    <property type="match status" value="1"/>
</dbReference>
<accession>A0ABP5UJ01</accession>
<dbReference type="PRINTS" id="PR00080">
    <property type="entry name" value="SDRFAMILY"/>
</dbReference>
<dbReference type="Gene3D" id="3.40.50.720">
    <property type="entry name" value="NAD(P)-binding Rossmann-like Domain"/>
    <property type="match status" value="1"/>
</dbReference>
<sequence length="325" mass="35041">MGLMTSLKLPSLQTVRELFVVPTPVPSLHDRKVLITGAASGIGRATALAAADAGAQLVLTDIQADALDAVVAEILDRRGTVLYHRAGDVSDYEWVAAFARGVDAEVGVMDVVMNVAGVSAWGTVERLEHRHWKKMVDVNLMGPIHIIESFVPAMVRRGTGGHLVNVSSAAGLLALPWHAAYSASKFGIRGVSEVLRFDLRRHNIGVSLVCPGGVATPLVETVDIVGLDRGNTAIQREIAGFHKIAVTPEKAASAILRGVTRNKFMVYTSFDIRFGYWWARKFALPYEVVMRIANNRFDYLARLSDLASAAGAADRTGTAASRRAE</sequence>
<reference evidence="5" key="1">
    <citation type="journal article" date="2019" name="Int. J. Syst. Evol. Microbiol.">
        <title>The Global Catalogue of Microorganisms (GCM) 10K type strain sequencing project: providing services to taxonomists for standard genome sequencing and annotation.</title>
        <authorList>
            <consortium name="The Broad Institute Genomics Platform"/>
            <consortium name="The Broad Institute Genome Sequencing Center for Infectious Disease"/>
            <person name="Wu L."/>
            <person name="Ma J."/>
        </authorList>
    </citation>
    <scope>NUCLEOTIDE SEQUENCE [LARGE SCALE GENOMIC DNA]</scope>
    <source>
        <strain evidence="5">JCM 16227</strain>
    </source>
</reference>
<keyword evidence="5" id="KW-1185">Reference proteome</keyword>
<dbReference type="CDD" id="cd05233">
    <property type="entry name" value="SDR_c"/>
    <property type="match status" value="1"/>
</dbReference>
<dbReference type="Pfam" id="PF00106">
    <property type="entry name" value="adh_short"/>
    <property type="match status" value="1"/>
</dbReference>
<dbReference type="InterPro" id="IPR036291">
    <property type="entry name" value="NAD(P)-bd_dom_sf"/>
</dbReference>
<evidence type="ECO:0000313" key="5">
    <source>
        <dbReference type="Proteomes" id="UP001501170"/>
    </source>
</evidence>
<dbReference type="SUPFAM" id="SSF51735">
    <property type="entry name" value="NAD(P)-binding Rossmann-fold domains"/>
    <property type="match status" value="1"/>
</dbReference>
<comment type="caution">
    <text evidence="4">The sequence shown here is derived from an EMBL/GenBank/DDBJ whole genome shotgun (WGS) entry which is preliminary data.</text>
</comment>
<name>A0ABP5UJ01_9ACTN</name>
<evidence type="ECO:0000256" key="1">
    <source>
        <dbReference type="ARBA" id="ARBA00006484"/>
    </source>
</evidence>
<dbReference type="InterPro" id="IPR020904">
    <property type="entry name" value="Sc_DH/Rdtase_CS"/>
</dbReference>
<dbReference type="PANTHER" id="PTHR44196">
    <property type="entry name" value="DEHYDROGENASE/REDUCTASE SDR FAMILY MEMBER 7B"/>
    <property type="match status" value="1"/>
</dbReference>
<dbReference type="InterPro" id="IPR002347">
    <property type="entry name" value="SDR_fam"/>
</dbReference>